<protein>
    <submittedName>
        <fullName evidence="1">Uncharacterized protein</fullName>
    </submittedName>
</protein>
<reference evidence="1" key="1">
    <citation type="submission" date="2023-05" db="EMBL/GenBank/DDBJ databases">
        <authorList>
            <person name="Stuckert A."/>
        </authorList>
    </citation>
    <scope>NUCLEOTIDE SEQUENCE</scope>
</reference>
<sequence length="37" mass="4425">MTPFCKVDSQRHGKFFEVVIICHNFSENENFFYILSP</sequence>
<comment type="caution">
    <text evidence="1">The sequence shown here is derived from an EMBL/GenBank/DDBJ whole genome shotgun (WGS) entry which is preliminary data.</text>
</comment>
<dbReference type="EMBL" id="CATNWA010010380">
    <property type="protein sequence ID" value="CAI9559791.1"/>
    <property type="molecule type" value="Genomic_DNA"/>
</dbReference>
<name>A0ABN9CJK9_9NEOB</name>
<proteinExistence type="predicted"/>
<dbReference type="Proteomes" id="UP001162483">
    <property type="component" value="Unassembled WGS sequence"/>
</dbReference>
<organism evidence="1 2">
    <name type="scientific">Staurois parvus</name>
    <dbReference type="NCBI Taxonomy" id="386267"/>
    <lineage>
        <taxon>Eukaryota</taxon>
        <taxon>Metazoa</taxon>
        <taxon>Chordata</taxon>
        <taxon>Craniata</taxon>
        <taxon>Vertebrata</taxon>
        <taxon>Euteleostomi</taxon>
        <taxon>Amphibia</taxon>
        <taxon>Batrachia</taxon>
        <taxon>Anura</taxon>
        <taxon>Neobatrachia</taxon>
        <taxon>Ranoidea</taxon>
        <taxon>Ranidae</taxon>
        <taxon>Staurois</taxon>
    </lineage>
</organism>
<evidence type="ECO:0000313" key="2">
    <source>
        <dbReference type="Proteomes" id="UP001162483"/>
    </source>
</evidence>
<evidence type="ECO:0000313" key="1">
    <source>
        <dbReference type="EMBL" id="CAI9559791.1"/>
    </source>
</evidence>
<accession>A0ABN9CJK9</accession>
<keyword evidence="2" id="KW-1185">Reference proteome</keyword>
<feature type="non-terminal residue" evidence="1">
    <location>
        <position position="37"/>
    </location>
</feature>
<gene>
    <name evidence="1" type="ORF">SPARVUS_LOCUS5143487</name>
</gene>